<dbReference type="AlphaFoldDB" id="I2C383"/>
<dbReference type="Gene3D" id="3.40.50.720">
    <property type="entry name" value="NAD(P)-binding Rossmann-like Domain"/>
    <property type="match status" value="1"/>
</dbReference>
<name>I2C383_BACAY</name>
<dbReference type="EMBL" id="CP003332">
    <property type="protein sequence ID" value="AFJ61107.1"/>
    <property type="molecule type" value="Genomic_DNA"/>
</dbReference>
<dbReference type="Pfam" id="PF13460">
    <property type="entry name" value="NAD_binding_10"/>
    <property type="match status" value="1"/>
</dbReference>
<protein>
    <submittedName>
        <fullName evidence="2">3-beta hydroxysteroid dehydrogenase/isomerase</fullName>
        <ecNumber evidence="2">1.1.1.145</ecNumber>
    </submittedName>
</protein>
<dbReference type="SUPFAM" id="SSF51735">
    <property type="entry name" value="NAD(P)-binding Rossmann-fold domains"/>
    <property type="match status" value="1"/>
</dbReference>
<feature type="domain" description="NAD(P)-binding" evidence="1">
    <location>
        <begin position="8"/>
        <end position="192"/>
    </location>
</feature>
<dbReference type="PATRIC" id="fig|1126211.3.peg.1016"/>
<dbReference type="CDD" id="cd05243">
    <property type="entry name" value="SDR_a5"/>
    <property type="match status" value="1"/>
</dbReference>
<dbReference type="GO" id="GO:0016853">
    <property type="term" value="F:isomerase activity"/>
    <property type="evidence" value="ECO:0007669"/>
    <property type="project" value="UniProtKB-KW"/>
</dbReference>
<dbReference type="KEGG" id="bya:BANAU_0950"/>
<dbReference type="HOGENOM" id="CLU_025711_1_2_9"/>
<proteinExistence type="predicted"/>
<gene>
    <name evidence="2" type="primary">yhfK</name>
    <name evidence="2" type="ORF">MUS_1077</name>
</gene>
<dbReference type="InterPro" id="IPR016040">
    <property type="entry name" value="NAD(P)-bd_dom"/>
</dbReference>
<dbReference type="Proteomes" id="UP000002878">
    <property type="component" value="Chromosome"/>
</dbReference>
<keyword evidence="2" id="KW-0413">Isomerase</keyword>
<evidence type="ECO:0000313" key="2">
    <source>
        <dbReference type="EMBL" id="AFJ61107.1"/>
    </source>
</evidence>
<evidence type="ECO:0000259" key="1">
    <source>
        <dbReference type="Pfam" id="PF13460"/>
    </source>
</evidence>
<organism evidence="2 3">
    <name type="scientific">Bacillus amyloliquefaciens (strain Y2)</name>
    <name type="common">Bacillus amyloliquefaciens subsp. plantarum (strain B9601-Y2)</name>
    <dbReference type="NCBI Taxonomy" id="1155777"/>
    <lineage>
        <taxon>Bacteria</taxon>
        <taxon>Bacillati</taxon>
        <taxon>Bacillota</taxon>
        <taxon>Bacilli</taxon>
        <taxon>Bacillales</taxon>
        <taxon>Bacillaceae</taxon>
        <taxon>Bacillus</taxon>
        <taxon>Bacillus amyloliquefaciens group</taxon>
    </lineage>
</organism>
<accession>I2C383</accession>
<reference evidence="2 3" key="1">
    <citation type="journal article" date="2012" name="J. Biotechnol.">
        <title>Genome sequence of the plant growth promoting strain Bacillus amyloliquefaciens subsp. plantarum B9601-Y2 and expression of mersacidin and other secondary metabolites.</title>
        <authorList>
            <person name="He P."/>
            <person name="Hao K."/>
            <person name="Blom J."/>
            <person name="Ruckert C."/>
            <person name="Vater J."/>
            <person name="Mao Z."/>
            <person name="Wu Y."/>
            <person name="Hou M."/>
            <person name="He P."/>
            <person name="He Y."/>
            <person name="Borriss R."/>
        </authorList>
    </citation>
    <scope>NUCLEOTIDE SEQUENCE [LARGE SCALE GENOMIC DNA]</scope>
    <source>
        <strain evidence="2">Y2</strain>
    </source>
</reference>
<dbReference type="InterPro" id="IPR036291">
    <property type="entry name" value="NAD(P)-bd_dom_sf"/>
</dbReference>
<dbReference type="PANTHER" id="PTHR15020">
    <property type="entry name" value="FLAVIN REDUCTASE-RELATED"/>
    <property type="match status" value="1"/>
</dbReference>
<dbReference type="PANTHER" id="PTHR15020:SF50">
    <property type="entry name" value="UPF0659 PROTEIN YMR090W"/>
    <property type="match status" value="1"/>
</dbReference>
<evidence type="ECO:0000313" key="3">
    <source>
        <dbReference type="Proteomes" id="UP000002878"/>
    </source>
</evidence>
<sequence>MMKVFLIGANGQIGQRLTGLFQKDGTHTLRAMVRKQEQKEALQAAGTEAVLADLEGSPEDIAKAAEGCDAIVFTAGSGGSTGYDKTLLIDLDGAAKAVEAAKKAGIKRFIMVSALQAHNRGNWNEALKPYYAAKHYADKILEASGLTYTIIRPGGLLNDPGTGNIKAAADLERGSISRDDVAKTVIASLDEPNTYEKAFDLTAGGTPVSEALKQL</sequence>
<dbReference type="KEGG" id="bqy:MUS_1077"/>
<dbReference type="GO" id="GO:0003854">
    <property type="term" value="F:3-beta-hydroxy-Delta5-steroid dehydrogenase (NAD+) activity"/>
    <property type="evidence" value="ECO:0007669"/>
    <property type="project" value="UniProtKB-EC"/>
</dbReference>
<keyword evidence="2" id="KW-0560">Oxidoreductase</keyword>
<dbReference type="EC" id="1.1.1.145" evidence="2"/>